<evidence type="ECO:0000313" key="2">
    <source>
        <dbReference type="EMBL" id="CAA9513313.1"/>
    </source>
</evidence>
<evidence type="ECO:0000256" key="1">
    <source>
        <dbReference type="SAM" id="MobiDB-lite"/>
    </source>
</evidence>
<protein>
    <submittedName>
        <fullName evidence="2">Uncharacterized protein</fullName>
    </submittedName>
</protein>
<feature type="non-terminal residue" evidence="2">
    <location>
        <position position="56"/>
    </location>
</feature>
<feature type="region of interest" description="Disordered" evidence="1">
    <location>
        <begin position="29"/>
        <end position="56"/>
    </location>
</feature>
<dbReference type="EMBL" id="CADCVU010000173">
    <property type="protein sequence ID" value="CAA9513313.1"/>
    <property type="molecule type" value="Genomic_DNA"/>
</dbReference>
<reference evidence="2" key="1">
    <citation type="submission" date="2020-02" db="EMBL/GenBank/DDBJ databases">
        <authorList>
            <person name="Meier V. D."/>
        </authorList>
    </citation>
    <scope>NUCLEOTIDE SEQUENCE</scope>
    <source>
        <strain evidence="2">AVDCRST_MAG45</strain>
    </source>
</reference>
<accession>A0A6J4T3Z9</accession>
<name>A0A6J4T3Z9_9ACTN</name>
<gene>
    <name evidence="2" type="ORF">AVDCRST_MAG45-2043</name>
</gene>
<organism evidence="2">
    <name type="scientific">uncultured Solirubrobacterales bacterium</name>
    <dbReference type="NCBI Taxonomy" id="768556"/>
    <lineage>
        <taxon>Bacteria</taxon>
        <taxon>Bacillati</taxon>
        <taxon>Actinomycetota</taxon>
        <taxon>Thermoleophilia</taxon>
        <taxon>Solirubrobacterales</taxon>
        <taxon>environmental samples</taxon>
    </lineage>
</organism>
<proteinExistence type="predicted"/>
<sequence length="56" mass="6330">APHTPGRHRVPAPTRLVVARHVSQRVRGRRTFGLSSARRDGWPRRLRARSSRPGAL</sequence>
<feature type="non-terminal residue" evidence="2">
    <location>
        <position position="1"/>
    </location>
</feature>
<dbReference type="AlphaFoldDB" id="A0A6J4T3Z9"/>